<dbReference type="KEGG" id="sdv:BN159_4173"/>
<feature type="compositionally biased region" description="Low complexity" evidence="1">
    <location>
        <begin position="104"/>
        <end position="116"/>
    </location>
</feature>
<dbReference type="PATRIC" id="fig|1214101.3.peg.4226"/>
<keyword evidence="4" id="KW-1185">Reference proteome</keyword>
<dbReference type="eggNOG" id="ENOG503342J">
    <property type="taxonomic scope" value="Bacteria"/>
</dbReference>
<dbReference type="AlphaFoldDB" id="K4R613"/>
<dbReference type="STRING" id="1214101.BN159_4173"/>
<dbReference type="RefSeq" id="WP_015658902.1">
    <property type="nucleotide sequence ID" value="NC_020504.1"/>
</dbReference>
<feature type="region of interest" description="Disordered" evidence="1">
    <location>
        <begin position="364"/>
        <end position="418"/>
    </location>
</feature>
<feature type="compositionally biased region" description="Low complexity" evidence="1">
    <location>
        <begin position="214"/>
        <end position="225"/>
    </location>
</feature>
<evidence type="ECO:0000256" key="2">
    <source>
        <dbReference type="SAM" id="Phobius"/>
    </source>
</evidence>
<proteinExistence type="predicted"/>
<feature type="compositionally biased region" description="Basic and acidic residues" evidence="1">
    <location>
        <begin position="227"/>
        <end position="243"/>
    </location>
</feature>
<evidence type="ECO:0008006" key="5">
    <source>
        <dbReference type="Google" id="ProtNLM"/>
    </source>
</evidence>
<name>K4R613_STRDJ</name>
<reference evidence="3 4" key="1">
    <citation type="journal article" date="2012" name="J. Bacteriol.">
        <title>Genome sequence of the bacterium Streptomyces davawensis JCM 4913 and heterologous production of the unique antibiotic roseoflavin.</title>
        <authorList>
            <person name="Jankowitsch F."/>
            <person name="Schwarz J."/>
            <person name="Ruckert C."/>
            <person name="Gust B."/>
            <person name="Szczepanowski R."/>
            <person name="Blom J."/>
            <person name="Pelzer S."/>
            <person name="Kalinowski J."/>
            <person name="Mack M."/>
        </authorList>
    </citation>
    <scope>NUCLEOTIDE SEQUENCE [LARGE SCALE GENOMIC DNA]</scope>
    <source>
        <strain evidence="4">DSM 101723 / JCM 4913 / KCC S-0913 / 768</strain>
    </source>
</reference>
<organism evidence="3 4">
    <name type="scientific">Streptomyces davaonensis (strain DSM 101723 / JCM 4913 / KCC S-0913 / 768)</name>
    <dbReference type="NCBI Taxonomy" id="1214101"/>
    <lineage>
        <taxon>Bacteria</taxon>
        <taxon>Bacillati</taxon>
        <taxon>Actinomycetota</taxon>
        <taxon>Actinomycetes</taxon>
        <taxon>Kitasatosporales</taxon>
        <taxon>Streptomycetaceae</taxon>
        <taxon>Streptomyces</taxon>
    </lineage>
</organism>
<dbReference type="HOGENOM" id="CLU_041425_0_0_11"/>
<protein>
    <recommendedName>
        <fullName evidence="5">DUF4232 domain-containing protein</fullName>
    </recommendedName>
</protein>
<evidence type="ECO:0000313" key="4">
    <source>
        <dbReference type="Proteomes" id="UP000008043"/>
    </source>
</evidence>
<feature type="compositionally biased region" description="Basic and acidic residues" evidence="1">
    <location>
        <begin position="1"/>
        <end position="16"/>
    </location>
</feature>
<dbReference type="Proteomes" id="UP000008043">
    <property type="component" value="Chromosome"/>
</dbReference>
<keyword evidence="2" id="KW-0472">Membrane</keyword>
<gene>
    <name evidence="3" type="ORF">BN159_4173</name>
</gene>
<feature type="region of interest" description="Disordered" evidence="1">
    <location>
        <begin position="1"/>
        <end position="118"/>
    </location>
</feature>
<dbReference type="EMBL" id="HE971709">
    <property type="protein sequence ID" value="CCK28552.1"/>
    <property type="molecule type" value="Genomic_DNA"/>
</dbReference>
<accession>K4R613</accession>
<evidence type="ECO:0000256" key="1">
    <source>
        <dbReference type="SAM" id="MobiDB-lite"/>
    </source>
</evidence>
<evidence type="ECO:0000313" key="3">
    <source>
        <dbReference type="EMBL" id="CCK28552.1"/>
    </source>
</evidence>
<feature type="transmembrane region" description="Helical" evidence="2">
    <location>
        <begin position="161"/>
        <end position="180"/>
    </location>
</feature>
<feature type="region of interest" description="Disordered" evidence="1">
    <location>
        <begin position="187"/>
        <end position="261"/>
    </location>
</feature>
<keyword evidence="2" id="KW-1133">Transmembrane helix</keyword>
<sequence length="453" mass="44594">MSGDHDERRRHVRGDDQTPEQSHAGKKSVNDGRAGQGPNGAESDDLDLRGTAAADAEGSGLDGLERLRAEVEGSGEPDARGAGGRGPARWGSDGSGKRDARETAAAPKSGGAAPAGAGLGVDELDLRQLLHDVVQEIEPRDGTLEHLRRAVPARRARKRQALVGMAAAALFVGTAVPALVHVSNTTGPGANPSVAGHGTQAQGGASQGVDPDNGKSSSGGSSGTTEEGGKENEQKENDGKDNGGGDGSGGSADPEATTETGAAVCTAEQLAVAAAGADAPDAVGAVYGTFRFTNSSLAACTVTNPGSLSLVPGGAADATKLSAARHISGDPAASLPDPSVELTSLLLQPGSAYEVKFAWVPSETCPTTGENSGGTTGGEPSPDPTPSDSTGTTGGTSTGTDTGTSTQLLTEDGTADGTVTVTNTAEPGAPAAQTTISGACAGTVYWTGVLAGA</sequence>
<keyword evidence="2" id="KW-0812">Transmembrane</keyword>